<evidence type="ECO:0000313" key="3">
    <source>
        <dbReference type="Proteomes" id="UP000384372"/>
    </source>
</evidence>
<keyword evidence="1" id="KW-0732">Signal</keyword>
<gene>
    <name evidence="2" type="ORF">F7D20_07610</name>
</gene>
<dbReference type="CDD" id="cd13120">
    <property type="entry name" value="BF2867_like_N"/>
    <property type="match status" value="1"/>
</dbReference>
<reference evidence="2 3" key="1">
    <citation type="submission" date="2019-09" db="EMBL/GenBank/DDBJ databases">
        <title>Distinct polysaccharide growth profiles of human intestinal Prevotella copri isolates.</title>
        <authorList>
            <person name="Fehlner-Peach H."/>
            <person name="Magnabosco C."/>
            <person name="Raghavan V."/>
            <person name="Scher J.U."/>
            <person name="Tett A."/>
            <person name="Cox L.M."/>
            <person name="Gottsegen C."/>
            <person name="Watters A."/>
            <person name="Wiltshire- Gordon J.D."/>
            <person name="Segata N."/>
            <person name="Bonneau R."/>
            <person name="Littman D.R."/>
        </authorList>
    </citation>
    <scope>NUCLEOTIDE SEQUENCE [LARGE SCALE GENOMIC DNA]</scope>
    <source>
        <strain evidence="3">iAQ1173</strain>
    </source>
</reference>
<feature type="chain" id="PRO_5025381688" description="Fimbrillin family protein" evidence="1">
    <location>
        <begin position="18"/>
        <end position="442"/>
    </location>
</feature>
<dbReference type="OrthoDB" id="1083118at2"/>
<sequence length="442" mass="48423">MRKFLYSVFMLAAVVLAACSNDDNGDIQPKRGMTLNASVENLSSRATMTDESGTWKFAFAQDDKVSVSNNKISNYYTFTNNGSQFTCAQAEVTKEDADWYAYFPGNEVDLTNQTGNFADVANKFAVAGKTAQTTTGENGLSITLKPKVAVLRIVKVDNYGPCDIYLKTADGKYVSGLKAKTNDAGYDVVTSDTKVSVFSKESNGNAGIYYVIVPADVKISIYNTDDNNRIKATKEAGLPAGRYYTLTTGPTTGTETATLADGTTETVDWVQLWIGGPRFAVKNVAEAMTWHDAVKTGSNFAWGEKWCIPSKADIKPFVDLADDVEAWAGKSKITKAGYPTFELKTDAQEGYNYVQITGYQPGYNKNTLNLYNKISSGFNTYNFWTSDQVDDKGCEFQIIENGGVIVGFGISNATYKDIPVLTRPILTAKTILWSNQYITNNK</sequence>
<accession>A0A6A7WBH0</accession>
<dbReference type="EMBL" id="VZAD01000061">
    <property type="protein sequence ID" value="MQP11824.1"/>
    <property type="molecule type" value="Genomic_DNA"/>
</dbReference>
<evidence type="ECO:0000256" key="1">
    <source>
        <dbReference type="SAM" id="SignalP"/>
    </source>
</evidence>
<dbReference type="Proteomes" id="UP000384372">
    <property type="component" value="Unassembled WGS sequence"/>
</dbReference>
<evidence type="ECO:0008006" key="4">
    <source>
        <dbReference type="Google" id="ProtNLM"/>
    </source>
</evidence>
<dbReference type="PROSITE" id="PS51257">
    <property type="entry name" value="PROKAR_LIPOPROTEIN"/>
    <property type="match status" value="1"/>
</dbReference>
<proteinExistence type="predicted"/>
<feature type="signal peptide" evidence="1">
    <location>
        <begin position="1"/>
        <end position="17"/>
    </location>
</feature>
<protein>
    <recommendedName>
        <fullName evidence="4">Fimbrillin family protein</fullName>
    </recommendedName>
</protein>
<dbReference type="AlphaFoldDB" id="A0A6A7WBH0"/>
<dbReference type="RefSeq" id="WP_158463502.1">
    <property type="nucleotide sequence ID" value="NZ_VZAD01000061.1"/>
</dbReference>
<comment type="caution">
    <text evidence="2">The sequence shown here is derived from an EMBL/GenBank/DDBJ whole genome shotgun (WGS) entry which is preliminary data.</text>
</comment>
<evidence type="ECO:0000313" key="2">
    <source>
        <dbReference type="EMBL" id="MQP11824.1"/>
    </source>
</evidence>
<organism evidence="2 3">
    <name type="scientific">Segatella copri</name>
    <dbReference type="NCBI Taxonomy" id="165179"/>
    <lineage>
        <taxon>Bacteria</taxon>
        <taxon>Pseudomonadati</taxon>
        <taxon>Bacteroidota</taxon>
        <taxon>Bacteroidia</taxon>
        <taxon>Bacteroidales</taxon>
        <taxon>Prevotellaceae</taxon>
        <taxon>Segatella</taxon>
    </lineage>
</organism>
<name>A0A6A7WBH0_9BACT</name>
<keyword evidence="3" id="KW-1185">Reference proteome</keyword>